<sequence>MSFSHHHRLLGLLLAMLFVVVGCNVDDTNSEVEEPVETDAGDDTTEAPEVLPERASQWCAAGGEATGDGYRLVHCTAPANAAGNVATGQGVRLEMGASQVILR</sequence>
<dbReference type="OrthoDB" id="5519852at2"/>
<keyword evidence="4" id="KW-1185">Reference proteome</keyword>
<feature type="compositionally biased region" description="Acidic residues" evidence="1">
    <location>
        <begin position="29"/>
        <end position="46"/>
    </location>
</feature>
<evidence type="ECO:0000256" key="1">
    <source>
        <dbReference type="SAM" id="MobiDB-lite"/>
    </source>
</evidence>
<dbReference type="AlphaFoldDB" id="A0A5C6X7T8"/>
<feature type="signal peptide" evidence="2">
    <location>
        <begin position="1"/>
        <end position="25"/>
    </location>
</feature>
<accession>A0A5C6X7T8</accession>
<organism evidence="3 4">
    <name type="scientific">Lujinxingia vulgaris</name>
    <dbReference type="NCBI Taxonomy" id="2600176"/>
    <lineage>
        <taxon>Bacteria</taxon>
        <taxon>Deltaproteobacteria</taxon>
        <taxon>Bradymonadales</taxon>
        <taxon>Lujinxingiaceae</taxon>
        <taxon>Lujinxingia</taxon>
    </lineage>
</organism>
<evidence type="ECO:0000256" key="2">
    <source>
        <dbReference type="SAM" id="SignalP"/>
    </source>
</evidence>
<protein>
    <recommendedName>
        <fullName evidence="5">Secreted protein</fullName>
    </recommendedName>
</protein>
<feature type="region of interest" description="Disordered" evidence="1">
    <location>
        <begin position="29"/>
        <end position="50"/>
    </location>
</feature>
<proteinExistence type="predicted"/>
<dbReference type="Proteomes" id="UP000321412">
    <property type="component" value="Unassembled WGS sequence"/>
</dbReference>
<dbReference type="EMBL" id="VOSM01000010">
    <property type="protein sequence ID" value="TXD35169.1"/>
    <property type="molecule type" value="Genomic_DNA"/>
</dbReference>
<reference evidence="3 4" key="1">
    <citation type="submission" date="2019-08" db="EMBL/GenBank/DDBJ databases">
        <title>Bradymonadales sp. TMQ4.</title>
        <authorList>
            <person name="Liang Q."/>
        </authorList>
    </citation>
    <scope>NUCLEOTIDE SEQUENCE [LARGE SCALE GENOMIC DNA]</scope>
    <source>
        <strain evidence="3 4">TMQ4</strain>
    </source>
</reference>
<comment type="caution">
    <text evidence="3">The sequence shown here is derived from an EMBL/GenBank/DDBJ whole genome shotgun (WGS) entry which is preliminary data.</text>
</comment>
<dbReference type="RefSeq" id="WP_146982632.1">
    <property type="nucleotide sequence ID" value="NZ_VOSM01000010.1"/>
</dbReference>
<evidence type="ECO:0000313" key="3">
    <source>
        <dbReference type="EMBL" id="TXD35169.1"/>
    </source>
</evidence>
<feature type="chain" id="PRO_5022719285" description="Secreted protein" evidence="2">
    <location>
        <begin position="26"/>
        <end position="103"/>
    </location>
</feature>
<evidence type="ECO:0008006" key="5">
    <source>
        <dbReference type="Google" id="ProtNLM"/>
    </source>
</evidence>
<gene>
    <name evidence="3" type="ORF">FRC98_17005</name>
</gene>
<keyword evidence="2" id="KW-0732">Signal</keyword>
<name>A0A5C6X7T8_9DELT</name>
<evidence type="ECO:0000313" key="4">
    <source>
        <dbReference type="Proteomes" id="UP000321412"/>
    </source>
</evidence>